<dbReference type="EMBL" id="BARV01033950">
    <property type="protein sequence ID" value="GAI55578.1"/>
    <property type="molecule type" value="Genomic_DNA"/>
</dbReference>
<proteinExistence type="predicted"/>
<reference evidence="1" key="1">
    <citation type="journal article" date="2014" name="Front. Microbiol.">
        <title>High frequency of phylogenetically diverse reductive dehalogenase-homologous genes in deep subseafloor sedimentary metagenomes.</title>
        <authorList>
            <person name="Kawai M."/>
            <person name="Futagami T."/>
            <person name="Toyoda A."/>
            <person name="Takaki Y."/>
            <person name="Nishi S."/>
            <person name="Hori S."/>
            <person name="Arai W."/>
            <person name="Tsubouchi T."/>
            <person name="Morono Y."/>
            <person name="Uchiyama I."/>
            <person name="Ito T."/>
            <person name="Fujiyama A."/>
            <person name="Inagaki F."/>
            <person name="Takami H."/>
        </authorList>
    </citation>
    <scope>NUCLEOTIDE SEQUENCE</scope>
    <source>
        <strain evidence="1">Expedition CK06-06</strain>
    </source>
</reference>
<sequence>DDVTGLATLVANLKAAFGSKGNSQGGIIQLKEGSVSLADFLKIKQFQNDEQSKSKSDEVKLGIAKEFRELLSKAGKAMGHMGEEEGGE</sequence>
<feature type="non-terminal residue" evidence="1">
    <location>
        <position position="1"/>
    </location>
</feature>
<dbReference type="AlphaFoldDB" id="X1PIB3"/>
<comment type="caution">
    <text evidence="1">The sequence shown here is derived from an EMBL/GenBank/DDBJ whole genome shotgun (WGS) entry which is preliminary data.</text>
</comment>
<organism evidence="1">
    <name type="scientific">marine sediment metagenome</name>
    <dbReference type="NCBI Taxonomy" id="412755"/>
    <lineage>
        <taxon>unclassified sequences</taxon>
        <taxon>metagenomes</taxon>
        <taxon>ecological metagenomes</taxon>
    </lineage>
</organism>
<accession>X1PIB3</accession>
<protein>
    <submittedName>
        <fullName evidence="1">Uncharacterized protein</fullName>
    </submittedName>
</protein>
<gene>
    <name evidence="1" type="ORF">S06H3_53261</name>
</gene>
<name>X1PIB3_9ZZZZ</name>
<evidence type="ECO:0000313" key="1">
    <source>
        <dbReference type="EMBL" id="GAI55578.1"/>
    </source>
</evidence>